<protein>
    <submittedName>
        <fullName evidence="2">Uncharacterized protein</fullName>
    </submittedName>
</protein>
<dbReference type="EMBL" id="CP000471">
    <property type="protein sequence ID" value="ABK44282.1"/>
    <property type="molecule type" value="Genomic_DNA"/>
</dbReference>
<keyword evidence="3" id="KW-1185">Reference proteome</keyword>
<evidence type="ECO:0000313" key="2">
    <source>
        <dbReference type="EMBL" id="ABK44282.1"/>
    </source>
</evidence>
<sequence length="92" mass="9665">MAVSGVSAGGTLSLAQNARRLDQNQSNINNITSSRQQTLNADDTGLNSQTRRVNSLTRTGDDGFMSENASKVVLPDVNSSAARPGGIIDIFV</sequence>
<evidence type="ECO:0000256" key="1">
    <source>
        <dbReference type="SAM" id="MobiDB-lite"/>
    </source>
</evidence>
<feature type="region of interest" description="Disordered" evidence="1">
    <location>
        <begin position="30"/>
        <end position="65"/>
    </location>
</feature>
<organism evidence="2 3">
    <name type="scientific">Magnetococcus marinus (strain ATCC BAA-1437 / JCM 17883 / MC-1)</name>
    <dbReference type="NCBI Taxonomy" id="156889"/>
    <lineage>
        <taxon>Bacteria</taxon>
        <taxon>Pseudomonadati</taxon>
        <taxon>Pseudomonadota</taxon>
        <taxon>Magnetococcia</taxon>
        <taxon>Magnetococcales</taxon>
        <taxon>Magnetococcaceae</taxon>
        <taxon>Magnetococcus</taxon>
    </lineage>
</organism>
<reference evidence="3" key="1">
    <citation type="journal article" date="2009" name="Appl. Environ. Microbiol.">
        <title>Complete genome sequence of the chemolithoautotrophic marine magnetotactic coccus strain MC-1.</title>
        <authorList>
            <person name="Schubbe S."/>
            <person name="Williams T.J."/>
            <person name="Xie G."/>
            <person name="Kiss H.E."/>
            <person name="Brettin T.S."/>
            <person name="Martinez D."/>
            <person name="Ross C.A."/>
            <person name="Schuler D."/>
            <person name="Cox B.L."/>
            <person name="Nealson K.H."/>
            <person name="Bazylinski D.A."/>
        </authorList>
    </citation>
    <scope>NUCLEOTIDE SEQUENCE [LARGE SCALE GENOMIC DNA]</scope>
    <source>
        <strain evidence="3">ATCC BAA-1437 / JCM 17883 / MC-1</strain>
    </source>
</reference>
<reference evidence="2 3" key="2">
    <citation type="journal article" date="2012" name="Int. J. Syst. Evol. Microbiol.">
        <title>Magnetococcus marinus gen. nov., sp. nov., a marine, magnetotactic bacterium that represents a novel lineage (Magnetococcaceae fam. nov.; Magnetococcales ord. nov.) at the base of the Alphaproteobacteria.</title>
        <authorList>
            <person name="Bazylinski D.A."/>
            <person name="Williams T.J."/>
            <person name="Lefevre C.T."/>
            <person name="Berg R.J."/>
            <person name="Zhang C.L."/>
            <person name="Bowser S.S."/>
            <person name="Dean A.J."/>
            <person name="Beveridge T.J."/>
        </authorList>
    </citation>
    <scope>NUCLEOTIDE SEQUENCE [LARGE SCALE GENOMIC DNA]</scope>
    <source>
        <strain evidence="3">ATCC BAA-1437 / JCM 17883 / MC-1</strain>
    </source>
</reference>
<dbReference type="RefSeq" id="WP_011713429.1">
    <property type="nucleotide sequence ID" value="NC_008576.1"/>
</dbReference>
<name>A0L8I9_MAGMM</name>
<dbReference type="AlphaFoldDB" id="A0L8I9"/>
<proteinExistence type="predicted"/>
<feature type="compositionally biased region" description="Polar residues" evidence="1">
    <location>
        <begin position="38"/>
        <end position="58"/>
    </location>
</feature>
<evidence type="ECO:0000313" key="3">
    <source>
        <dbReference type="Proteomes" id="UP000002586"/>
    </source>
</evidence>
<dbReference type="KEGG" id="mgm:Mmc1_1774"/>
<accession>A0L8I9</accession>
<gene>
    <name evidence="2" type="ordered locus">Mmc1_1774</name>
</gene>
<dbReference type="Proteomes" id="UP000002586">
    <property type="component" value="Chromosome"/>
</dbReference>
<dbReference type="HOGENOM" id="CLU_2409745_0_0_5"/>